<evidence type="ECO:0000313" key="3">
    <source>
        <dbReference type="EMBL" id="CAD2217414.1"/>
    </source>
</evidence>
<dbReference type="PANTHER" id="PTHR23032">
    <property type="entry name" value="BRO1 DOMAIN-CONTAINING PROTEIN BROX"/>
    <property type="match status" value="1"/>
</dbReference>
<dbReference type="PANTHER" id="PTHR23032:SF13">
    <property type="entry name" value="BRO1 DOMAIN-CONTAINING PROTEIN BROX"/>
    <property type="match status" value="1"/>
</dbReference>
<evidence type="ECO:0000259" key="2">
    <source>
        <dbReference type="SMART" id="SM01041"/>
    </source>
</evidence>
<proteinExistence type="inferred from homology"/>
<dbReference type="VEuPathDB" id="TriTrypDB:ADEAN_000489200"/>
<dbReference type="AlphaFoldDB" id="A0A7G2CEW5"/>
<dbReference type="SMART" id="SM01041">
    <property type="entry name" value="BRO1"/>
    <property type="match status" value="1"/>
</dbReference>
<dbReference type="InterPro" id="IPR038499">
    <property type="entry name" value="BRO1_sf"/>
</dbReference>
<feature type="domain" description="BRO1" evidence="2">
    <location>
        <begin position="1"/>
        <end position="347"/>
    </location>
</feature>
<name>A0A7G2CEW5_9TRYP</name>
<dbReference type="OrthoDB" id="2141925at2759"/>
<accession>A0A7G2CEW5</accession>
<dbReference type="Gene3D" id="1.25.40.280">
    <property type="entry name" value="alix/aip1 like domains"/>
    <property type="match status" value="1"/>
</dbReference>
<protein>
    <submittedName>
        <fullName evidence="3">BRO1-like domain containing protein, putative</fullName>
    </submittedName>
</protein>
<evidence type="ECO:0000256" key="1">
    <source>
        <dbReference type="ARBA" id="ARBA00008901"/>
    </source>
</evidence>
<organism evidence="3 4">
    <name type="scientific">Angomonas deanei</name>
    <dbReference type="NCBI Taxonomy" id="59799"/>
    <lineage>
        <taxon>Eukaryota</taxon>
        <taxon>Discoba</taxon>
        <taxon>Euglenozoa</taxon>
        <taxon>Kinetoplastea</taxon>
        <taxon>Metakinetoplastina</taxon>
        <taxon>Trypanosomatida</taxon>
        <taxon>Trypanosomatidae</taxon>
        <taxon>Strigomonadinae</taxon>
        <taxon>Angomonas</taxon>
    </lineage>
</organism>
<dbReference type="InterPro" id="IPR038898">
    <property type="entry name" value="BROX"/>
</dbReference>
<keyword evidence="4" id="KW-1185">Reference proteome</keyword>
<dbReference type="Proteomes" id="UP000515908">
    <property type="component" value="Chromosome 08"/>
</dbReference>
<gene>
    <name evidence="3" type="ORF">ADEAN_000489200</name>
</gene>
<dbReference type="Pfam" id="PF03097">
    <property type="entry name" value="BRO1"/>
    <property type="match status" value="1"/>
</dbReference>
<sequence>MKEIKKYRIACVGAFEKARNVIEKRKDINTVFETEKSRETFLNNLITTVEEYSSKIISTVASKKDFGTCFYYTWSSSIFDPQNIGYDDYRYDLMGFYFNVAAAHYGVAQYILCTRATVGTISSFEKEAYHTLLKASGYFGLCEELSKVIKESPIGVAKVPFPMDSAQNSFELLGDICVSQAQEIGVFRAFDADTKCASDTVVRLAHRLVDLYENAKATASKISSRNPAFISLTTVLTFKKDLYEAHLYNFAATWAFQKSPANGMYFLGEAKKRVELLEEYNKLLGKGKLKLPQGGAESLQNTIAEIKRNDERLSKVNSMVHRASPTSTPLPASQILAVKANSKLPSELPK</sequence>
<dbReference type="EMBL" id="LR877152">
    <property type="protein sequence ID" value="CAD2217414.1"/>
    <property type="molecule type" value="Genomic_DNA"/>
</dbReference>
<evidence type="ECO:0000313" key="4">
    <source>
        <dbReference type="Proteomes" id="UP000515908"/>
    </source>
</evidence>
<comment type="similarity">
    <text evidence="1">Belongs to the BROX family.</text>
</comment>
<reference evidence="3 4" key="1">
    <citation type="submission" date="2020-08" db="EMBL/GenBank/DDBJ databases">
        <authorList>
            <person name="Newling K."/>
            <person name="Davey J."/>
            <person name="Forrester S."/>
        </authorList>
    </citation>
    <scope>NUCLEOTIDE SEQUENCE [LARGE SCALE GENOMIC DNA]</scope>
    <source>
        <strain evidence="4">Crithidia deanei Carvalho (ATCC PRA-265)</strain>
    </source>
</reference>
<dbReference type="InterPro" id="IPR004328">
    <property type="entry name" value="BRO1_dom"/>
</dbReference>